<evidence type="ECO:0000256" key="2">
    <source>
        <dbReference type="ARBA" id="ARBA00009399"/>
    </source>
</evidence>
<dbReference type="GO" id="GO:0005886">
    <property type="term" value="C:plasma membrane"/>
    <property type="evidence" value="ECO:0007669"/>
    <property type="project" value="TreeGrafter"/>
</dbReference>
<evidence type="ECO:0000313" key="6">
    <source>
        <dbReference type="EMBL" id="QHN37836.1"/>
    </source>
</evidence>
<proteinExistence type="inferred from homology"/>
<dbReference type="InterPro" id="IPR007267">
    <property type="entry name" value="GtrA_DPMS_TM"/>
</dbReference>
<accession>A0A857LIA7</accession>
<dbReference type="PANTHER" id="PTHR38459:SF1">
    <property type="entry name" value="PROPHAGE BACTOPRENOL-LINKED GLUCOSE TRANSLOCASE HOMOLOG"/>
    <property type="match status" value="1"/>
</dbReference>
<dbReference type="AlphaFoldDB" id="A0A857LIA7"/>
<keyword evidence="5" id="KW-0472">Membrane</keyword>
<dbReference type="PANTHER" id="PTHR38459">
    <property type="entry name" value="PROPHAGE BACTOPRENOL-LINKED GLUCOSE TRANSLOCASE HOMOLOG"/>
    <property type="match status" value="1"/>
</dbReference>
<comment type="similarity">
    <text evidence="2">Belongs to the GtrA family.</text>
</comment>
<gene>
    <name evidence="6" type="ORF">GII30_00360</name>
</gene>
<comment type="subcellular location">
    <subcellularLocation>
        <location evidence="1">Membrane</location>
        <topology evidence="1">Multi-pass membrane protein</topology>
    </subcellularLocation>
</comment>
<sequence length="136" mass="14569">MNPIVPRRLVAFGLVGLLGATTDFGTRQLVLSVGADPTVARAASYLAGSTVAYYLNSYVTFAGTRSRAEKARAAVVYAFCFAVAVLVDSLVRHLFSVLPHVLLISWVTSQAVATVLNFTLQNLWVFKSRAADGDTS</sequence>
<reference evidence="6" key="1">
    <citation type="journal article" date="2021" name="Nat. Microbiol.">
        <title>Cocultivation of an ultrasmall environmental parasitic bacterium with lytic ability against bacteria associated with wastewater foams.</title>
        <authorList>
            <person name="Batinovic S."/>
            <person name="Rose J.J.A."/>
            <person name="Ratcliffe J."/>
            <person name="Seviour R.J."/>
            <person name="Petrovski S."/>
        </authorList>
    </citation>
    <scope>NUCLEOTIDE SEQUENCE</scope>
    <source>
        <strain evidence="6">CON44</strain>
    </source>
</reference>
<organism evidence="6">
    <name type="scientific">Gordonia amarae</name>
    <dbReference type="NCBI Taxonomy" id="36821"/>
    <lineage>
        <taxon>Bacteria</taxon>
        <taxon>Bacillati</taxon>
        <taxon>Actinomycetota</taxon>
        <taxon>Actinomycetes</taxon>
        <taxon>Mycobacteriales</taxon>
        <taxon>Gordoniaceae</taxon>
        <taxon>Gordonia</taxon>
    </lineage>
</organism>
<dbReference type="InterPro" id="IPR051401">
    <property type="entry name" value="GtrA_CellWall_Glycosyl"/>
</dbReference>
<keyword evidence="4" id="KW-1133">Transmembrane helix</keyword>
<keyword evidence="3" id="KW-0812">Transmembrane</keyword>
<dbReference type="Pfam" id="PF04138">
    <property type="entry name" value="GtrA_DPMS_TM"/>
    <property type="match status" value="1"/>
</dbReference>
<name>A0A857LIA7_9ACTN</name>
<dbReference type="EMBL" id="CP045810">
    <property type="protein sequence ID" value="QHN37836.1"/>
    <property type="molecule type" value="Genomic_DNA"/>
</dbReference>
<evidence type="ECO:0000256" key="1">
    <source>
        <dbReference type="ARBA" id="ARBA00004141"/>
    </source>
</evidence>
<evidence type="ECO:0000256" key="5">
    <source>
        <dbReference type="ARBA" id="ARBA00023136"/>
    </source>
</evidence>
<protein>
    <submittedName>
        <fullName evidence="6">GtrA family protein</fullName>
    </submittedName>
</protein>
<evidence type="ECO:0000256" key="4">
    <source>
        <dbReference type="ARBA" id="ARBA00022989"/>
    </source>
</evidence>
<dbReference type="GO" id="GO:0000271">
    <property type="term" value="P:polysaccharide biosynthetic process"/>
    <property type="evidence" value="ECO:0007669"/>
    <property type="project" value="InterPro"/>
</dbReference>
<evidence type="ECO:0000256" key="3">
    <source>
        <dbReference type="ARBA" id="ARBA00022692"/>
    </source>
</evidence>
<dbReference type="RefSeq" id="WP_005182959.1">
    <property type="nucleotide sequence ID" value="NZ_CP045804.1"/>
</dbReference>